<keyword evidence="2" id="KW-1185">Reference proteome</keyword>
<gene>
    <name evidence="1" type="ORF">RPERSI_LOCUS3426</name>
</gene>
<reference evidence="1" key="1">
    <citation type="submission" date="2021-06" db="EMBL/GenBank/DDBJ databases">
        <authorList>
            <person name="Kallberg Y."/>
            <person name="Tangrot J."/>
            <person name="Rosling A."/>
        </authorList>
    </citation>
    <scope>NUCLEOTIDE SEQUENCE</scope>
    <source>
        <strain evidence="1">MA461A</strain>
    </source>
</reference>
<evidence type="ECO:0000313" key="1">
    <source>
        <dbReference type="EMBL" id="CAG8537954.1"/>
    </source>
</evidence>
<comment type="caution">
    <text evidence="1">The sequence shown here is derived from an EMBL/GenBank/DDBJ whole genome shotgun (WGS) entry which is preliminary data.</text>
</comment>
<dbReference type="EMBL" id="CAJVQC010004241">
    <property type="protein sequence ID" value="CAG8537954.1"/>
    <property type="molecule type" value="Genomic_DNA"/>
</dbReference>
<evidence type="ECO:0000313" key="2">
    <source>
        <dbReference type="Proteomes" id="UP000789920"/>
    </source>
</evidence>
<organism evidence="1 2">
    <name type="scientific">Racocetra persica</name>
    <dbReference type="NCBI Taxonomy" id="160502"/>
    <lineage>
        <taxon>Eukaryota</taxon>
        <taxon>Fungi</taxon>
        <taxon>Fungi incertae sedis</taxon>
        <taxon>Mucoromycota</taxon>
        <taxon>Glomeromycotina</taxon>
        <taxon>Glomeromycetes</taxon>
        <taxon>Diversisporales</taxon>
        <taxon>Gigasporaceae</taxon>
        <taxon>Racocetra</taxon>
    </lineage>
</organism>
<name>A0ACA9LRG5_9GLOM</name>
<dbReference type="Proteomes" id="UP000789920">
    <property type="component" value="Unassembled WGS sequence"/>
</dbReference>
<sequence length="95" mass="10391">RKCTSTDTTTRTWRRSSTITTPSITSPPGNTPTAASITRTTPTTNNITSPTTNQEPTSSYEPFLHSSVGNVKSSRFRDIELWASIGSSIVVMWLL</sequence>
<protein>
    <submittedName>
        <fullName evidence="1">22267_t:CDS:1</fullName>
    </submittedName>
</protein>
<accession>A0ACA9LRG5</accession>
<proteinExistence type="predicted"/>
<feature type="non-terminal residue" evidence="1">
    <location>
        <position position="1"/>
    </location>
</feature>